<sequence length="112" mass="12641">MSKYRQGILYVRRLKPTDKCDSWTDALRLAVDKLIAEKRGNHVYVLVRHGQFRDGRQPIMASGTSKREVLGSIFIRGTAGMTQRQRLRTWRDSPKARPSHRKAGSPAPAGAP</sequence>
<evidence type="ECO:0000313" key="2">
    <source>
        <dbReference type="EMBL" id="TLP68192.1"/>
    </source>
</evidence>
<comment type="caution">
    <text evidence="2">The sequence shown here is derived from an EMBL/GenBank/DDBJ whole genome shotgun (WGS) entry which is preliminary data.</text>
</comment>
<name>A0A5R8ZPX2_PSENT</name>
<gene>
    <name evidence="2" type="ORF">FEA48_30510</name>
</gene>
<accession>A0A5R8ZPX2</accession>
<reference evidence="3" key="2">
    <citation type="submission" date="2019-06" db="EMBL/GenBank/DDBJ databases">
        <title>AzeR, a transcriptional regulator that responds to azelaic acid in Pseudomonas nitroreducens.</title>
        <authorList>
            <person name="Bez C."/>
            <person name="Javvadi S.G."/>
            <person name="Bertani I."/>
            <person name="Devescovi G."/>
            <person name="Studholme D.J."/>
            <person name="Geller A."/>
            <person name="Levy A."/>
            <person name="Venturi V."/>
        </authorList>
    </citation>
    <scope>NUCLEOTIDE SEQUENCE [LARGE SCALE GENOMIC DNA]</scope>
    <source>
        <strain evidence="3">DSM 9128</strain>
    </source>
</reference>
<organism evidence="2 3">
    <name type="scientific">Pseudomonas nitroreducens</name>
    <dbReference type="NCBI Taxonomy" id="46680"/>
    <lineage>
        <taxon>Bacteria</taxon>
        <taxon>Pseudomonadati</taxon>
        <taxon>Pseudomonadota</taxon>
        <taxon>Gammaproteobacteria</taxon>
        <taxon>Pseudomonadales</taxon>
        <taxon>Pseudomonadaceae</taxon>
        <taxon>Pseudomonas</taxon>
    </lineage>
</organism>
<dbReference type="EMBL" id="VASG01000014">
    <property type="protein sequence ID" value="TLP68192.1"/>
    <property type="molecule type" value="Genomic_DNA"/>
</dbReference>
<dbReference type="Proteomes" id="UP000307510">
    <property type="component" value="Unassembled WGS sequence"/>
</dbReference>
<proteinExistence type="predicted"/>
<evidence type="ECO:0000256" key="1">
    <source>
        <dbReference type="SAM" id="MobiDB-lite"/>
    </source>
</evidence>
<feature type="region of interest" description="Disordered" evidence="1">
    <location>
        <begin position="81"/>
        <end position="112"/>
    </location>
</feature>
<protein>
    <submittedName>
        <fullName evidence="2">Uncharacterized protein</fullName>
    </submittedName>
</protein>
<reference evidence="2 3" key="1">
    <citation type="submission" date="2019-05" db="EMBL/GenBank/DDBJ databases">
        <authorList>
            <person name="Moore K."/>
            <person name="O'Neill P."/>
            <person name="Farbos A."/>
            <person name="Studholme D.J."/>
        </authorList>
    </citation>
    <scope>NUCLEOTIDE SEQUENCE [LARGE SCALE GENOMIC DNA]</scope>
    <source>
        <strain evidence="2 3">DSM 9128</strain>
    </source>
</reference>
<evidence type="ECO:0000313" key="3">
    <source>
        <dbReference type="Proteomes" id="UP000307510"/>
    </source>
</evidence>
<dbReference type="AlphaFoldDB" id="A0A5R8ZPX2"/>
<dbReference type="RefSeq" id="WP_138217131.1">
    <property type="nucleotide sequence ID" value="NZ_VASG01000014.1"/>
</dbReference>